<dbReference type="Proteomes" id="UP000053555">
    <property type="component" value="Unassembled WGS sequence"/>
</dbReference>
<name>A0A0B2QCY3_GLYSO</name>
<dbReference type="GO" id="GO:0043565">
    <property type="term" value="F:sequence-specific DNA binding"/>
    <property type="evidence" value="ECO:0007669"/>
    <property type="project" value="InterPro"/>
</dbReference>
<dbReference type="Proteomes" id="UP000289340">
    <property type="component" value="Chromosome 14"/>
</dbReference>
<feature type="transmembrane region" description="Helical" evidence="6">
    <location>
        <begin position="74"/>
        <end position="93"/>
    </location>
</feature>
<keyword evidence="5" id="KW-0539">Nucleus</keyword>
<feature type="transmembrane region" description="Helical" evidence="6">
    <location>
        <begin position="133"/>
        <end position="166"/>
    </location>
</feature>
<evidence type="ECO:0000256" key="2">
    <source>
        <dbReference type="ARBA" id="ARBA00023015"/>
    </source>
</evidence>
<dbReference type="AlphaFoldDB" id="A0A0B2QCY3"/>
<evidence type="ECO:0000259" key="7">
    <source>
        <dbReference type="PROSITE" id="PS50811"/>
    </source>
</evidence>
<evidence type="ECO:0000256" key="6">
    <source>
        <dbReference type="SAM" id="Phobius"/>
    </source>
</evidence>
<keyword evidence="6" id="KW-1133">Transmembrane helix</keyword>
<reference evidence="8" key="1">
    <citation type="submission" date="2014-07" db="EMBL/GenBank/DDBJ databases">
        <title>Identification of a novel salt tolerance gene in wild soybean by whole-genome sequencing.</title>
        <authorList>
            <person name="Lam H.-M."/>
            <person name="Qi X."/>
            <person name="Li M.-W."/>
            <person name="Liu X."/>
            <person name="Xie M."/>
            <person name="Ni M."/>
            <person name="Xu X."/>
        </authorList>
    </citation>
    <scope>NUCLEOTIDE SEQUENCE [LARGE SCALE GENOMIC DNA]</scope>
    <source>
        <tissue evidence="8">Root</tissue>
    </source>
</reference>
<keyword evidence="6" id="KW-0472">Membrane</keyword>
<keyword evidence="10" id="KW-1185">Reference proteome</keyword>
<gene>
    <name evidence="9" type="ORF">D0Y65_039288</name>
    <name evidence="8" type="ORF">glysoja_045791</name>
</gene>
<accession>A0A0B2QCY3</accession>
<dbReference type="InterPro" id="IPR003657">
    <property type="entry name" value="WRKY_dom"/>
</dbReference>
<keyword evidence="4" id="KW-0804">Transcription</keyword>
<feature type="transmembrane region" description="Helical" evidence="6">
    <location>
        <begin position="45"/>
        <end position="65"/>
    </location>
</feature>
<evidence type="ECO:0000313" key="9">
    <source>
        <dbReference type="EMBL" id="RZB69895.1"/>
    </source>
</evidence>
<sequence length="332" mass="38036">MPFRNSNMIVQKKLWRIVGFLSSVIGLICYALSSSFNHLFGEWNFLKIILYAVISFSISSIMLLLKKWKLSKSFMLKAHVGVLVLLITSVYSFVSDKAVNGKPDMLSLISCFAFAFMSLCLSKEIDLGFGADLLNFFLGCLTVQLMHIHLMLSIVAAIFCYCFMFFRSKLDSQSQIGTVEVEDHVNIEIDAEDGKREFDDNRSNFQANHSHQQVPLLRMVGDGYNWRKYEDKVVKGSANQLSYYKCTQPTCYVKKKVERTIEGEIVDIHYQGTHTHCERMHNMKRNSSSEYLYSVLPSEPVAFPDQSFASQGNGELDYHVQQQRTPQYPNEI</sequence>
<comment type="subcellular location">
    <subcellularLocation>
        <location evidence="1">Nucleus</location>
    </subcellularLocation>
</comment>
<dbReference type="GO" id="GO:0003700">
    <property type="term" value="F:DNA-binding transcription factor activity"/>
    <property type="evidence" value="ECO:0007669"/>
    <property type="project" value="InterPro"/>
</dbReference>
<evidence type="ECO:0000313" key="10">
    <source>
        <dbReference type="Proteomes" id="UP000289340"/>
    </source>
</evidence>
<evidence type="ECO:0000256" key="4">
    <source>
        <dbReference type="ARBA" id="ARBA00023163"/>
    </source>
</evidence>
<dbReference type="EMBL" id="QZWG01000014">
    <property type="protein sequence ID" value="RZB69895.1"/>
    <property type="molecule type" value="Genomic_DNA"/>
</dbReference>
<dbReference type="Pfam" id="PF03106">
    <property type="entry name" value="WRKY"/>
    <property type="match status" value="1"/>
</dbReference>
<dbReference type="Gramene" id="XM_028343880.1">
    <property type="protein sequence ID" value="XP_028199681.1"/>
    <property type="gene ID" value="LOC114384220"/>
</dbReference>
<evidence type="ECO:0000256" key="1">
    <source>
        <dbReference type="ARBA" id="ARBA00004123"/>
    </source>
</evidence>
<protein>
    <submittedName>
        <fullName evidence="8">WRKY transcription factor 44</fullName>
    </submittedName>
    <submittedName>
        <fullName evidence="9">WRKY transcription factor WRKY24</fullName>
    </submittedName>
</protein>
<proteinExistence type="predicted"/>
<keyword evidence="3" id="KW-0238">DNA-binding</keyword>
<evidence type="ECO:0000256" key="5">
    <source>
        <dbReference type="ARBA" id="ARBA00023242"/>
    </source>
</evidence>
<keyword evidence="2" id="KW-0805">Transcription regulation</keyword>
<dbReference type="SUPFAM" id="SSF118290">
    <property type="entry name" value="WRKY DNA-binding domain"/>
    <property type="match status" value="1"/>
</dbReference>
<dbReference type="PROSITE" id="PS50811">
    <property type="entry name" value="WRKY"/>
    <property type="match status" value="1"/>
</dbReference>
<organism evidence="8">
    <name type="scientific">Glycine soja</name>
    <name type="common">Wild soybean</name>
    <dbReference type="NCBI Taxonomy" id="3848"/>
    <lineage>
        <taxon>Eukaryota</taxon>
        <taxon>Viridiplantae</taxon>
        <taxon>Streptophyta</taxon>
        <taxon>Embryophyta</taxon>
        <taxon>Tracheophyta</taxon>
        <taxon>Spermatophyta</taxon>
        <taxon>Magnoliopsida</taxon>
        <taxon>eudicotyledons</taxon>
        <taxon>Gunneridae</taxon>
        <taxon>Pentapetalae</taxon>
        <taxon>rosids</taxon>
        <taxon>fabids</taxon>
        <taxon>Fabales</taxon>
        <taxon>Fabaceae</taxon>
        <taxon>Papilionoideae</taxon>
        <taxon>50 kb inversion clade</taxon>
        <taxon>NPAAA clade</taxon>
        <taxon>indigoferoid/millettioid clade</taxon>
        <taxon>Phaseoleae</taxon>
        <taxon>Glycine</taxon>
        <taxon>Glycine subgen. Soja</taxon>
    </lineage>
</organism>
<dbReference type="GO" id="GO:0005634">
    <property type="term" value="C:nucleus"/>
    <property type="evidence" value="ECO:0007669"/>
    <property type="project" value="UniProtKB-SubCell"/>
</dbReference>
<feature type="transmembrane region" description="Helical" evidence="6">
    <location>
        <begin position="14"/>
        <end position="33"/>
    </location>
</feature>
<dbReference type="Gene3D" id="2.20.25.80">
    <property type="entry name" value="WRKY domain"/>
    <property type="match status" value="1"/>
</dbReference>
<dbReference type="SMART" id="SM00774">
    <property type="entry name" value="WRKY"/>
    <property type="match status" value="1"/>
</dbReference>
<evidence type="ECO:0000256" key="3">
    <source>
        <dbReference type="ARBA" id="ARBA00023125"/>
    </source>
</evidence>
<dbReference type="InterPro" id="IPR036576">
    <property type="entry name" value="WRKY_dom_sf"/>
</dbReference>
<evidence type="ECO:0000313" key="8">
    <source>
        <dbReference type="EMBL" id="KHN19140.1"/>
    </source>
</evidence>
<feature type="domain" description="WRKY" evidence="7">
    <location>
        <begin position="215"/>
        <end position="276"/>
    </location>
</feature>
<dbReference type="EMBL" id="KN659360">
    <property type="protein sequence ID" value="KHN19140.1"/>
    <property type="molecule type" value="Genomic_DNA"/>
</dbReference>
<dbReference type="PANTHER" id="PTHR31221">
    <property type="entry name" value="WRKY TRANSCRIPTION FACTOR PROTEIN 1-RELATED"/>
    <property type="match status" value="1"/>
</dbReference>
<dbReference type="PANTHER" id="PTHR31221:SF360">
    <property type="entry name" value="WRKY DOMAIN-CONTAINING PROTEIN"/>
    <property type="match status" value="1"/>
</dbReference>
<dbReference type="InterPro" id="IPR044810">
    <property type="entry name" value="WRKY_plant"/>
</dbReference>
<reference evidence="9 10" key="2">
    <citation type="submission" date="2018-09" db="EMBL/GenBank/DDBJ databases">
        <title>A high-quality reference genome of wild soybean provides a powerful tool to mine soybean genomes.</title>
        <authorList>
            <person name="Xie M."/>
            <person name="Chung C.Y.L."/>
            <person name="Li M.-W."/>
            <person name="Wong F.-L."/>
            <person name="Chan T.-F."/>
            <person name="Lam H.-M."/>
        </authorList>
    </citation>
    <scope>NUCLEOTIDE SEQUENCE [LARGE SCALE GENOMIC DNA]</scope>
    <source>
        <strain evidence="10">cv. W05</strain>
        <tissue evidence="9">Hypocotyl of etiolated seedlings</tissue>
    </source>
</reference>
<keyword evidence="6" id="KW-0812">Transmembrane</keyword>
<feature type="transmembrane region" description="Helical" evidence="6">
    <location>
        <begin position="105"/>
        <end position="121"/>
    </location>
</feature>